<dbReference type="RefSeq" id="WP_127004768.1">
    <property type="nucleotide sequence ID" value="NZ_CP173190.1"/>
</dbReference>
<dbReference type="OrthoDB" id="7336664at2"/>
<dbReference type="InterPro" id="IPR027373">
    <property type="entry name" value="RHH_dom"/>
</dbReference>
<gene>
    <name evidence="2" type="ORF">EJ913_29640</name>
</gene>
<accession>A0A3S0UXT7</accession>
<keyword evidence="3" id="KW-1185">Reference proteome</keyword>
<dbReference type="EMBL" id="RZIJ01000044">
    <property type="protein sequence ID" value="RUQ61437.1"/>
    <property type="molecule type" value="Genomic_DNA"/>
</dbReference>
<proteinExistence type="predicted"/>
<evidence type="ECO:0000313" key="2">
    <source>
        <dbReference type="EMBL" id="RUQ61437.1"/>
    </source>
</evidence>
<name>A0A3S0UXT7_9PROT</name>
<reference evidence="2 3" key="1">
    <citation type="submission" date="2018-12" db="EMBL/GenBank/DDBJ databases">
        <authorList>
            <person name="Yang Y."/>
        </authorList>
    </citation>
    <scope>NUCLEOTIDE SEQUENCE [LARGE SCALE GENOMIC DNA]</scope>
    <source>
        <strain evidence="2 3">GSF71</strain>
    </source>
</reference>
<dbReference type="InterPro" id="IPR038268">
    <property type="entry name" value="RHH_sf"/>
</dbReference>
<feature type="domain" description="Ribbon-helix-helix" evidence="1">
    <location>
        <begin position="2"/>
        <end position="63"/>
    </location>
</feature>
<dbReference type="Gene3D" id="1.10.3990.20">
    <property type="entry name" value="protein bp1543"/>
    <property type="match status" value="1"/>
</dbReference>
<evidence type="ECO:0000313" key="3">
    <source>
        <dbReference type="Proteomes" id="UP000280346"/>
    </source>
</evidence>
<dbReference type="Pfam" id="PF13467">
    <property type="entry name" value="RHH_4"/>
    <property type="match status" value="1"/>
</dbReference>
<sequence>MVSRALTLDGTPVALRLEPIYWELLQARSARDGLPVERYVERNAPTRHPDDLARWVRTTCVNDLRERVATIQQKLDRA</sequence>
<organism evidence="2 3">
    <name type="scientific">Azospirillum doebereinerae</name>
    <dbReference type="NCBI Taxonomy" id="92933"/>
    <lineage>
        <taxon>Bacteria</taxon>
        <taxon>Pseudomonadati</taxon>
        <taxon>Pseudomonadota</taxon>
        <taxon>Alphaproteobacteria</taxon>
        <taxon>Rhodospirillales</taxon>
        <taxon>Azospirillaceae</taxon>
        <taxon>Azospirillum</taxon>
    </lineage>
</organism>
<dbReference type="Proteomes" id="UP000280346">
    <property type="component" value="Unassembled WGS sequence"/>
</dbReference>
<protein>
    <recommendedName>
        <fullName evidence="1">Ribbon-helix-helix domain-containing protein</fullName>
    </recommendedName>
</protein>
<comment type="caution">
    <text evidence="2">The sequence shown here is derived from an EMBL/GenBank/DDBJ whole genome shotgun (WGS) entry which is preliminary data.</text>
</comment>
<evidence type="ECO:0000259" key="1">
    <source>
        <dbReference type="Pfam" id="PF13467"/>
    </source>
</evidence>
<dbReference type="AlphaFoldDB" id="A0A3S0UXT7"/>